<protein>
    <submittedName>
        <fullName evidence="1">Uncharacterized protein</fullName>
    </submittedName>
</protein>
<proteinExistence type="predicted"/>
<comment type="caution">
    <text evidence="1">The sequence shown here is derived from an EMBL/GenBank/DDBJ whole genome shotgun (WGS) entry which is preliminary data.</text>
</comment>
<gene>
    <name evidence="1" type="ORF">SDC9_159182</name>
</gene>
<evidence type="ECO:0000313" key="1">
    <source>
        <dbReference type="EMBL" id="MPN11874.1"/>
    </source>
</evidence>
<dbReference type="AlphaFoldDB" id="A0A645FHB2"/>
<name>A0A645FHB2_9ZZZZ</name>
<sequence length="149" mass="17975">MRIAKEKFKNVSGLYYFSRGVNKGTYIYASLEKLYIRQTFFKRCSCFKHIENRDNYSIFMRSCCNNRYYFIKRVTFYTHKNNIILFLNIFSFKSFDVINCDCSFYARIKFKAVFQHCLKMLSPGNKRNIYIIIRQKCSNRSTRSACSNY</sequence>
<organism evidence="1">
    <name type="scientific">bioreactor metagenome</name>
    <dbReference type="NCBI Taxonomy" id="1076179"/>
    <lineage>
        <taxon>unclassified sequences</taxon>
        <taxon>metagenomes</taxon>
        <taxon>ecological metagenomes</taxon>
    </lineage>
</organism>
<accession>A0A645FHB2</accession>
<dbReference type="EMBL" id="VSSQ01058145">
    <property type="protein sequence ID" value="MPN11874.1"/>
    <property type="molecule type" value="Genomic_DNA"/>
</dbReference>
<reference evidence="1" key="1">
    <citation type="submission" date="2019-08" db="EMBL/GenBank/DDBJ databases">
        <authorList>
            <person name="Kucharzyk K."/>
            <person name="Murdoch R.W."/>
            <person name="Higgins S."/>
            <person name="Loffler F."/>
        </authorList>
    </citation>
    <scope>NUCLEOTIDE SEQUENCE</scope>
</reference>